<dbReference type="InterPro" id="IPR043129">
    <property type="entry name" value="ATPase_NBD"/>
</dbReference>
<dbReference type="RefSeq" id="WP_311657998.1">
    <property type="nucleotide sequence ID" value="NZ_JAVRHY010000004.1"/>
</dbReference>
<evidence type="ECO:0000256" key="1">
    <source>
        <dbReference type="SAM" id="MobiDB-lite"/>
    </source>
</evidence>
<organism evidence="2 3">
    <name type="scientific">Spectribacter acetivorans</name>
    <dbReference type="NCBI Taxonomy" id="3075603"/>
    <lineage>
        <taxon>Bacteria</taxon>
        <taxon>Pseudomonadati</taxon>
        <taxon>Pseudomonadota</taxon>
        <taxon>Gammaproteobacteria</taxon>
        <taxon>Salinisphaerales</taxon>
        <taxon>Salinisphaeraceae</taxon>
        <taxon>Spectribacter</taxon>
    </lineage>
</organism>
<dbReference type="SUPFAM" id="SSF53067">
    <property type="entry name" value="Actin-like ATPase domain"/>
    <property type="match status" value="1"/>
</dbReference>
<feature type="region of interest" description="Disordered" evidence="1">
    <location>
        <begin position="309"/>
        <end position="371"/>
    </location>
</feature>
<comment type="caution">
    <text evidence="2">The sequence shown here is derived from an EMBL/GenBank/DDBJ whole genome shotgun (WGS) entry which is preliminary data.</text>
</comment>
<evidence type="ECO:0008006" key="4">
    <source>
        <dbReference type="Google" id="ProtNLM"/>
    </source>
</evidence>
<name>A0ABU3B6C9_9GAMM</name>
<dbReference type="Gene3D" id="3.30.420.40">
    <property type="match status" value="2"/>
</dbReference>
<accession>A0ABU3B6C9</accession>
<proteinExistence type="predicted"/>
<dbReference type="Proteomes" id="UP001259982">
    <property type="component" value="Unassembled WGS sequence"/>
</dbReference>
<keyword evidence="3" id="KW-1185">Reference proteome</keyword>
<dbReference type="EMBL" id="JAVRHY010000004">
    <property type="protein sequence ID" value="MDT0617997.1"/>
    <property type="molecule type" value="Genomic_DNA"/>
</dbReference>
<protein>
    <recommendedName>
        <fullName evidence="4">FHA domain-containing protein</fullName>
    </recommendedName>
</protein>
<evidence type="ECO:0000313" key="3">
    <source>
        <dbReference type="Proteomes" id="UP001259982"/>
    </source>
</evidence>
<gene>
    <name evidence="2" type="ORF">RM531_05890</name>
</gene>
<dbReference type="Gene3D" id="3.90.640.10">
    <property type="entry name" value="Actin, Chain A, domain 4"/>
    <property type="match status" value="1"/>
</dbReference>
<sequence>MYLLEINDLAVTLSGPNGPMVASPGVAVAHRDGLHFGADARARARRNPRRTFDRFWEHLDQQPLAESAGPARSHADLAYYHLRAVLDAAGEPVGSVTLAVPAEYDKSRLALALGVVQACGLEVAGLVCAPVAAAVGLDLETGHWRLLGLRLHDLIAADIEVGPDSVTLTGCRTLLRRGLVDLENRWAGLIAERFVRDTRFDPLHDADTEQRLHDALDEWLTALADAPAVRAAMRVGDREYHVPLDAAFLAAGAEEVYRAVAAEFTDRAGVVLDARLAALPGLREQLPDAPVVCPPEALASGVHAAGDAIRADDPQAPPFVTRLPRGQRDAKTAAGSTDRPAPTHLLSDGVATPLPPDGHALGGGSARLEPGDDGWCLRGDLDGLRLNGRPAAADTRLIAGDHLVVGDRQMWLIAVAPGHGQA</sequence>
<reference evidence="2 3" key="1">
    <citation type="submission" date="2023-09" db="EMBL/GenBank/DDBJ databases">
        <authorList>
            <person name="Rey-Velasco X."/>
        </authorList>
    </citation>
    <scope>NUCLEOTIDE SEQUENCE [LARGE SCALE GENOMIC DNA]</scope>
    <source>
        <strain evidence="2 3">P385</strain>
    </source>
</reference>
<evidence type="ECO:0000313" key="2">
    <source>
        <dbReference type="EMBL" id="MDT0617997.1"/>
    </source>
</evidence>